<dbReference type="InterPro" id="IPR019793">
    <property type="entry name" value="Peroxidases_heam-ligand_BS"/>
</dbReference>
<dbReference type="EMBL" id="KQ090190">
    <property type="protein sequence ID" value="KMT01956.1"/>
    <property type="molecule type" value="Genomic_DNA"/>
</dbReference>
<accession>A0A0J8EG48</accession>
<feature type="site" description="Transition state stabilizer" evidence="18">
    <location>
        <position position="64"/>
    </location>
</feature>
<feature type="chain" id="PRO_5005120170" description="Peroxidase" evidence="20">
    <location>
        <begin position="27"/>
        <end position="322"/>
    </location>
</feature>
<comment type="similarity">
    <text evidence="20">Belongs to the peroxidase family. Classical plant (class III) peroxidase subfamily.</text>
</comment>
<proteinExistence type="inferred from homology"/>
<evidence type="ECO:0000256" key="13">
    <source>
        <dbReference type="ARBA" id="ARBA00023157"/>
    </source>
</evidence>
<keyword evidence="10 17" id="KW-0106">Calcium</keyword>
<keyword evidence="13 19" id="KW-1015">Disulfide bond</keyword>
<evidence type="ECO:0000256" key="9">
    <source>
        <dbReference type="ARBA" id="ARBA00022729"/>
    </source>
</evidence>
<dbReference type="PRINTS" id="PR00458">
    <property type="entry name" value="PEROXIDASE"/>
</dbReference>
<keyword evidence="20" id="KW-0964">Secreted</keyword>
<dbReference type="GO" id="GO:0005576">
    <property type="term" value="C:extracellular region"/>
    <property type="evidence" value="ECO:0007669"/>
    <property type="project" value="UniProtKB-SubCell"/>
</dbReference>
<dbReference type="CDD" id="cd00693">
    <property type="entry name" value="secretory_peroxidase"/>
    <property type="match status" value="1"/>
</dbReference>
<feature type="binding site" evidence="17">
    <location>
        <position position="244"/>
    </location>
    <ligand>
        <name>Ca(2+)</name>
        <dbReference type="ChEBI" id="CHEBI:29108"/>
        <label>2</label>
    </ligand>
</feature>
<keyword evidence="11 20" id="KW-0560">Oxidoreductase</keyword>
<dbReference type="Gene3D" id="1.10.420.10">
    <property type="entry name" value="Peroxidase, domain 2"/>
    <property type="match status" value="1"/>
</dbReference>
<dbReference type="FunFam" id="1.10.420.10:FF:000006">
    <property type="entry name" value="Peroxidase"/>
    <property type="match status" value="1"/>
</dbReference>
<evidence type="ECO:0000256" key="14">
    <source>
        <dbReference type="ARBA" id="ARBA00023180"/>
    </source>
</evidence>
<feature type="disulfide bond" evidence="19">
    <location>
        <begin position="123"/>
        <end position="317"/>
    </location>
</feature>
<feature type="binding site" evidence="17">
    <location>
        <position position="78"/>
    </location>
    <ligand>
        <name>Ca(2+)</name>
        <dbReference type="ChEBI" id="CHEBI:29108"/>
        <label>1</label>
    </ligand>
</feature>
<dbReference type="Pfam" id="PF00141">
    <property type="entry name" value="peroxidase"/>
    <property type="match status" value="1"/>
</dbReference>
<organism evidence="22 23">
    <name type="scientific">Beta vulgaris subsp. vulgaris</name>
    <name type="common">Beet</name>
    <dbReference type="NCBI Taxonomy" id="3555"/>
    <lineage>
        <taxon>Eukaryota</taxon>
        <taxon>Viridiplantae</taxon>
        <taxon>Streptophyta</taxon>
        <taxon>Embryophyta</taxon>
        <taxon>Tracheophyta</taxon>
        <taxon>Spermatophyta</taxon>
        <taxon>Magnoliopsida</taxon>
        <taxon>eudicotyledons</taxon>
        <taxon>Gunneridae</taxon>
        <taxon>Pentapetalae</taxon>
        <taxon>Caryophyllales</taxon>
        <taxon>Chenopodiaceae</taxon>
        <taxon>Betoideae</taxon>
        <taxon>Beta</taxon>
    </lineage>
</organism>
<dbReference type="PRINTS" id="PR00461">
    <property type="entry name" value="PLPEROXIDASE"/>
</dbReference>
<evidence type="ECO:0000256" key="18">
    <source>
        <dbReference type="PIRSR" id="PIRSR600823-4"/>
    </source>
</evidence>
<feature type="binding site" evidence="17">
    <location>
        <position position="249"/>
    </location>
    <ligand>
        <name>Ca(2+)</name>
        <dbReference type="ChEBI" id="CHEBI:29108"/>
        <label>2</label>
    </ligand>
</feature>
<dbReference type="Gramene" id="KMT01956">
    <property type="protein sequence ID" value="KMT01956"/>
    <property type="gene ID" value="BVRB_9g209040"/>
</dbReference>
<keyword evidence="14" id="KW-0325">Glycoprotein</keyword>
<dbReference type="OrthoDB" id="2113341at2759"/>
<dbReference type="PANTHER" id="PTHR31388:SF5">
    <property type="entry name" value="PEROXIDASE"/>
    <property type="match status" value="1"/>
</dbReference>
<keyword evidence="6 20" id="KW-0575">Peroxidase</keyword>
<dbReference type="InterPro" id="IPR010255">
    <property type="entry name" value="Haem_peroxidase_sf"/>
</dbReference>
<dbReference type="InterPro" id="IPR019794">
    <property type="entry name" value="Peroxidases_AS"/>
</dbReference>
<evidence type="ECO:0000313" key="23">
    <source>
        <dbReference type="Proteomes" id="UP000035740"/>
    </source>
</evidence>
<feature type="domain" description="Plant heme peroxidase family profile" evidence="21">
    <location>
        <begin position="27"/>
        <end position="321"/>
    </location>
</feature>
<dbReference type="KEGG" id="bvg:104903407"/>
<feature type="binding site" evidence="17">
    <location>
        <position position="69"/>
    </location>
    <ligand>
        <name>Ca(2+)</name>
        <dbReference type="ChEBI" id="CHEBI:29108"/>
        <label>1</label>
    </ligand>
</feature>
<dbReference type="InterPro" id="IPR002016">
    <property type="entry name" value="Haem_peroxidase"/>
</dbReference>
<evidence type="ECO:0000256" key="19">
    <source>
        <dbReference type="PIRSR" id="PIRSR600823-5"/>
    </source>
</evidence>
<evidence type="ECO:0000256" key="7">
    <source>
        <dbReference type="ARBA" id="ARBA00022617"/>
    </source>
</evidence>
<comment type="function">
    <text evidence="2">Removal of H(2)O(2), oxidation of toxic reductants, biosynthesis and degradation of lignin, suberization, auxin catabolism, response to environmental stresses such as wounding, pathogen attack and oxidative stress. These functions might be dependent on each isozyme/isoform in each plant tissue.</text>
</comment>
<keyword evidence="20" id="KW-0376">Hydrogen peroxide</keyword>
<feature type="disulfide bond" evidence="19">
    <location>
        <begin position="70"/>
        <end position="75"/>
    </location>
</feature>
<dbReference type="EC" id="1.11.1.7" evidence="5 20"/>
<dbReference type="PROSITE" id="PS50873">
    <property type="entry name" value="PEROXIDASE_4"/>
    <property type="match status" value="1"/>
</dbReference>
<dbReference type="SUPFAM" id="SSF48113">
    <property type="entry name" value="Heme-dependent peroxidases"/>
    <property type="match status" value="1"/>
</dbReference>
<evidence type="ECO:0000256" key="3">
    <source>
        <dbReference type="ARBA" id="ARBA00004613"/>
    </source>
</evidence>
<evidence type="ECO:0000256" key="1">
    <source>
        <dbReference type="ARBA" id="ARBA00000189"/>
    </source>
</evidence>
<dbReference type="InterPro" id="IPR000823">
    <property type="entry name" value="Peroxidase_pln"/>
</dbReference>
<feature type="binding site" evidence="17">
    <location>
        <position position="76"/>
    </location>
    <ligand>
        <name>Ca(2+)</name>
        <dbReference type="ChEBI" id="CHEBI:29108"/>
        <label>1</label>
    </ligand>
</feature>
<dbReference type="AlphaFoldDB" id="A0A0J8EG48"/>
<feature type="binding site" evidence="17">
    <location>
        <position position="196"/>
    </location>
    <ligand>
        <name>Ca(2+)</name>
        <dbReference type="ChEBI" id="CHEBI:29108"/>
        <label>2</label>
    </ligand>
</feature>
<dbReference type="OMA" id="MCASSIN"/>
<dbReference type="PROSITE" id="PS00435">
    <property type="entry name" value="PEROXIDASE_1"/>
    <property type="match status" value="1"/>
</dbReference>
<dbReference type="Gene3D" id="1.10.520.10">
    <property type="match status" value="1"/>
</dbReference>
<gene>
    <name evidence="22" type="ORF">BVRB_9g209040</name>
</gene>
<evidence type="ECO:0000256" key="11">
    <source>
        <dbReference type="ARBA" id="ARBA00023002"/>
    </source>
</evidence>
<comment type="similarity">
    <text evidence="4">Belongs to the peroxidase family. Ascorbate peroxidase subfamily.</text>
</comment>
<dbReference type="GO" id="GO:0140825">
    <property type="term" value="F:lactoperoxidase activity"/>
    <property type="evidence" value="ECO:0007669"/>
    <property type="project" value="UniProtKB-EC"/>
</dbReference>
<feature type="binding site" evidence="16">
    <location>
        <position position="165"/>
    </location>
    <ligand>
        <name>substrate</name>
    </ligand>
</feature>
<keyword evidence="9 20" id="KW-0732">Signal</keyword>
<evidence type="ECO:0000256" key="6">
    <source>
        <dbReference type="ARBA" id="ARBA00022559"/>
    </source>
</evidence>
<evidence type="ECO:0000256" key="4">
    <source>
        <dbReference type="ARBA" id="ARBA00006873"/>
    </source>
</evidence>
<evidence type="ECO:0000256" key="10">
    <source>
        <dbReference type="ARBA" id="ARBA00022837"/>
    </source>
</evidence>
<protein>
    <recommendedName>
        <fullName evidence="5 20">Peroxidase</fullName>
        <ecNumber evidence="5 20">1.11.1.7</ecNumber>
    </recommendedName>
</protein>
<evidence type="ECO:0000256" key="5">
    <source>
        <dbReference type="ARBA" id="ARBA00012313"/>
    </source>
</evidence>
<evidence type="ECO:0000256" key="2">
    <source>
        <dbReference type="ARBA" id="ARBA00002322"/>
    </source>
</evidence>
<keyword evidence="23" id="KW-1185">Reference proteome</keyword>
<feature type="binding site" description="axial binding residue" evidence="17">
    <location>
        <position position="195"/>
    </location>
    <ligand>
        <name>heme b</name>
        <dbReference type="ChEBI" id="CHEBI:60344"/>
    </ligand>
    <ligandPart>
        <name>Fe</name>
        <dbReference type="ChEBI" id="CHEBI:18248"/>
    </ligandPart>
</feature>
<comment type="cofactor">
    <cofactor evidence="17 20">
        <name>Ca(2+)</name>
        <dbReference type="ChEBI" id="CHEBI:29108"/>
    </cofactor>
    <text evidence="17 20">Binds 2 calcium ions per subunit.</text>
</comment>
<evidence type="ECO:0000256" key="16">
    <source>
        <dbReference type="PIRSR" id="PIRSR600823-2"/>
    </source>
</evidence>
<feature type="binding site" evidence="17">
    <location>
        <position position="74"/>
    </location>
    <ligand>
        <name>Ca(2+)</name>
        <dbReference type="ChEBI" id="CHEBI:29108"/>
        <label>1</label>
    </ligand>
</feature>
<sequence length="322" mass="34719">MGSSSTCFFAAISLICLLMCASSINAQLTPTFYAKSCPKLLNIVRATMAKSVAKEPRIGASILRLFFHDCFVNGCDASVLLEDTPTFKGEKNAYPNQNSLRGFKLMDIIKRNVEAICKATVSCSDILALAARDSVVLLGGPSWTVPLGRKDTRTASESAANANLPPATANLATLISLFASKNLTARDMTALSGAHTIGMARCTTFRSRIYNEANSINATFATSKMANCPSVGGDNNLAPLDMSTSNHFDNGYFKTLMAKQGLLHSDQELFNGGSQDAWVRLYAKSNYAFAQDFVAAMVKMGNISPLTGFNGEIRKHCRFVNQ</sequence>
<comment type="catalytic activity">
    <reaction evidence="1 20">
        <text>2 a phenolic donor + H2O2 = 2 a phenolic radical donor + 2 H2O</text>
        <dbReference type="Rhea" id="RHEA:56136"/>
        <dbReference type="ChEBI" id="CHEBI:15377"/>
        <dbReference type="ChEBI" id="CHEBI:16240"/>
        <dbReference type="ChEBI" id="CHEBI:139520"/>
        <dbReference type="ChEBI" id="CHEBI:139521"/>
        <dbReference type="EC" id="1.11.1.7"/>
    </reaction>
</comment>
<dbReference type="FunFam" id="1.10.520.10:FF:000009">
    <property type="entry name" value="Peroxidase"/>
    <property type="match status" value="1"/>
</dbReference>
<evidence type="ECO:0000256" key="8">
    <source>
        <dbReference type="ARBA" id="ARBA00022723"/>
    </source>
</evidence>
<keyword evidence="8 17" id="KW-0479">Metal-binding</keyword>
<dbReference type="GO" id="GO:0046872">
    <property type="term" value="F:metal ion binding"/>
    <property type="evidence" value="ECO:0007669"/>
    <property type="project" value="UniProtKB-UniRule"/>
</dbReference>
<dbReference type="eggNOG" id="ENOG502QQ2M">
    <property type="taxonomic scope" value="Eukaryota"/>
</dbReference>
<dbReference type="GO" id="GO:0042744">
    <property type="term" value="P:hydrogen peroxide catabolic process"/>
    <property type="evidence" value="ECO:0007669"/>
    <property type="project" value="UniProtKB-KW"/>
</dbReference>
<evidence type="ECO:0000256" key="15">
    <source>
        <dbReference type="PIRSR" id="PIRSR600823-1"/>
    </source>
</evidence>
<feature type="disulfide bond" evidence="19">
    <location>
        <begin position="37"/>
        <end position="117"/>
    </location>
</feature>
<dbReference type="PANTHER" id="PTHR31388">
    <property type="entry name" value="PEROXIDASE 72-RELATED"/>
    <property type="match status" value="1"/>
</dbReference>
<evidence type="ECO:0000256" key="20">
    <source>
        <dbReference type="RuleBase" id="RU362060"/>
    </source>
</evidence>
<keyword evidence="12 17" id="KW-0408">Iron</keyword>
<evidence type="ECO:0000259" key="21">
    <source>
        <dbReference type="PROSITE" id="PS50873"/>
    </source>
</evidence>
<feature type="binding site" evidence="17">
    <location>
        <position position="90"/>
    </location>
    <ligand>
        <name>Ca(2+)</name>
        <dbReference type="ChEBI" id="CHEBI:29108"/>
        <label>1</label>
    </ligand>
</feature>
<comment type="subcellular location">
    <subcellularLocation>
        <location evidence="3 20">Secreted</location>
    </subcellularLocation>
</comment>
<comment type="cofactor">
    <cofactor evidence="17 20">
        <name>heme b</name>
        <dbReference type="ChEBI" id="CHEBI:60344"/>
    </cofactor>
    <text evidence="17 20">Binds 1 heme b (iron(II)-protoporphyrin IX) group per subunit.</text>
</comment>
<dbReference type="GO" id="GO:0006979">
    <property type="term" value="P:response to oxidative stress"/>
    <property type="evidence" value="ECO:0007669"/>
    <property type="project" value="UniProtKB-UniRule"/>
</dbReference>
<feature type="active site" description="Proton acceptor" evidence="15">
    <location>
        <position position="68"/>
    </location>
</feature>
<feature type="binding site" evidence="17">
    <location>
        <position position="241"/>
    </location>
    <ligand>
        <name>Ca(2+)</name>
        <dbReference type="ChEBI" id="CHEBI:29108"/>
        <label>2</label>
    </ligand>
</feature>
<dbReference type="InterPro" id="IPR033905">
    <property type="entry name" value="Secretory_peroxidase"/>
</dbReference>
<evidence type="ECO:0000313" key="22">
    <source>
        <dbReference type="EMBL" id="KMT01956.1"/>
    </source>
</evidence>
<dbReference type="PROSITE" id="PS00436">
    <property type="entry name" value="PEROXIDASE_2"/>
    <property type="match status" value="1"/>
</dbReference>
<reference evidence="22 23" key="1">
    <citation type="journal article" date="2014" name="Nature">
        <title>The genome of the recently domesticated crop plant sugar beet (Beta vulgaris).</title>
        <authorList>
            <person name="Dohm J.C."/>
            <person name="Minoche A.E."/>
            <person name="Holtgrawe D."/>
            <person name="Capella-Gutierrez S."/>
            <person name="Zakrzewski F."/>
            <person name="Tafer H."/>
            <person name="Rupp O."/>
            <person name="Sorensen T.R."/>
            <person name="Stracke R."/>
            <person name="Reinhardt R."/>
            <person name="Goesmann A."/>
            <person name="Kraft T."/>
            <person name="Schulz B."/>
            <person name="Stadler P.F."/>
            <person name="Schmidt T."/>
            <person name="Gabaldon T."/>
            <person name="Lehrach H."/>
            <person name="Weisshaar B."/>
            <person name="Himmelbauer H."/>
        </authorList>
    </citation>
    <scope>NUCLEOTIDE SEQUENCE [LARGE SCALE GENOMIC DNA]</scope>
    <source>
        <tissue evidence="22">Taproot</tissue>
    </source>
</reference>
<evidence type="ECO:0000256" key="12">
    <source>
        <dbReference type="ARBA" id="ARBA00023004"/>
    </source>
</evidence>
<feature type="binding site" evidence="17">
    <location>
        <position position="72"/>
    </location>
    <ligand>
        <name>Ca(2+)</name>
        <dbReference type="ChEBI" id="CHEBI:29108"/>
        <label>1</label>
    </ligand>
</feature>
<feature type="signal peptide" evidence="20">
    <location>
        <begin position="1"/>
        <end position="26"/>
    </location>
</feature>
<dbReference type="Proteomes" id="UP000035740">
    <property type="component" value="Chromosome 9"/>
</dbReference>
<evidence type="ECO:0000256" key="17">
    <source>
        <dbReference type="PIRSR" id="PIRSR600823-3"/>
    </source>
</evidence>
<dbReference type="GO" id="GO:0020037">
    <property type="term" value="F:heme binding"/>
    <property type="evidence" value="ECO:0007669"/>
    <property type="project" value="UniProtKB-UniRule"/>
</dbReference>
<feature type="disulfide bond" evidence="19">
    <location>
        <begin position="202"/>
        <end position="228"/>
    </location>
</feature>
<keyword evidence="7 20" id="KW-0349">Heme</keyword>
<name>A0A0J8EG48_BETVV</name>